<proteinExistence type="predicted"/>
<feature type="compositionally biased region" description="Basic residues" evidence="1">
    <location>
        <begin position="37"/>
        <end position="57"/>
    </location>
</feature>
<reference evidence="2 3" key="1">
    <citation type="submission" date="2019-05" db="EMBL/GenBank/DDBJ databases">
        <title>Another draft genome of Portunus trituberculatus and its Hox gene families provides insights of decapod evolution.</title>
        <authorList>
            <person name="Jeong J.-H."/>
            <person name="Song I."/>
            <person name="Kim S."/>
            <person name="Choi T."/>
            <person name="Kim D."/>
            <person name="Ryu S."/>
            <person name="Kim W."/>
        </authorList>
    </citation>
    <scope>NUCLEOTIDE SEQUENCE [LARGE SCALE GENOMIC DNA]</scope>
    <source>
        <tissue evidence="2">Muscle</tissue>
    </source>
</reference>
<keyword evidence="3" id="KW-1185">Reference proteome</keyword>
<evidence type="ECO:0000313" key="2">
    <source>
        <dbReference type="EMBL" id="MPC35386.1"/>
    </source>
</evidence>
<accession>A0A5B7EQ81</accession>
<organism evidence="2 3">
    <name type="scientific">Portunus trituberculatus</name>
    <name type="common">Swimming crab</name>
    <name type="synonym">Neptunus trituberculatus</name>
    <dbReference type="NCBI Taxonomy" id="210409"/>
    <lineage>
        <taxon>Eukaryota</taxon>
        <taxon>Metazoa</taxon>
        <taxon>Ecdysozoa</taxon>
        <taxon>Arthropoda</taxon>
        <taxon>Crustacea</taxon>
        <taxon>Multicrustacea</taxon>
        <taxon>Malacostraca</taxon>
        <taxon>Eumalacostraca</taxon>
        <taxon>Eucarida</taxon>
        <taxon>Decapoda</taxon>
        <taxon>Pleocyemata</taxon>
        <taxon>Brachyura</taxon>
        <taxon>Eubrachyura</taxon>
        <taxon>Portunoidea</taxon>
        <taxon>Portunidae</taxon>
        <taxon>Portuninae</taxon>
        <taxon>Portunus</taxon>
    </lineage>
</organism>
<name>A0A5B7EQ81_PORTR</name>
<evidence type="ECO:0000256" key="1">
    <source>
        <dbReference type="SAM" id="MobiDB-lite"/>
    </source>
</evidence>
<evidence type="ECO:0000313" key="3">
    <source>
        <dbReference type="Proteomes" id="UP000324222"/>
    </source>
</evidence>
<comment type="caution">
    <text evidence="2">The sequence shown here is derived from an EMBL/GenBank/DDBJ whole genome shotgun (WGS) entry which is preliminary data.</text>
</comment>
<dbReference type="Proteomes" id="UP000324222">
    <property type="component" value="Unassembled WGS sequence"/>
</dbReference>
<feature type="region of interest" description="Disordered" evidence="1">
    <location>
        <begin position="37"/>
        <end position="67"/>
    </location>
</feature>
<sequence>MGRDGVRGEVWEGCRVTGLERRGVDAGWLIAPGREAARRRKRRKWWERKRERGKRKQIHDAKTPRAF</sequence>
<dbReference type="EMBL" id="VSRR010003262">
    <property type="protein sequence ID" value="MPC35386.1"/>
    <property type="molecule type" value="Genomic_DNA"/>
</dbReference>
<feature type="compositionally biased region" description="Basic and acidic residues" evidence="1">
    <location>
        <begin position="58"/>
        <end position="67"/>
    </location>
</feature>
<protein>
    <submittedName>
        <fullName evidence="2">Uncharacterized protein</fullName>
    </submittedName>
</protein>
<gene>
    <name evidence="2" type="ORF">E2C01_028807</name>
</gene>
<dbReference type="AlphaFoldDB" id="A0A5B7EQ81"/>